<sequence length="154" mass="17038">MWSELYHMSARSGSGAEGSGRGHEAQAAGGCTGRESEPQGGSCEQTIEVLRLMEEEGIEPNLIMLNLLINAFGIAGRYKEAVAIFEQIKETGISPDVITYTTLMKAFIRARKYDQVPIIYKQMEFAGCTPDRKAREILQNALIALEQRRGRIVS</sequence>
<feature type="region of interest" description="Disordered" evidence="4">
    <location>
        <begin position="1"/>
        <end position="42"/>
    </location>
</feature>
<accession>A0AAV7GGD0</accession>
<evidence type="ECO:0000256" key="4">
    <source>
        <dbReference type="SAM" id="MobiDB-lite"/>
    </source>
</evidence>
<dbReference type="AlphaFoldDB" id="A0AAV7GGD0"/>
<reference evidence="5 6" key="1">
    <citation type="journal article" date="2021" name="Hortic Res">
        <title>Chromosome-scale assembly of the Dendrobium chrysotoxum genome enhances the understanding of orchid evolution.</title>
        <authorList>
            <person name="Zhang Y."/>
            <person name="Zhang G.Q."/>
            <person name="Zhang D."/>
            <person name="Liu X.D."/>
            <person name="Xu X.Y."/>
            <person name="Sun W.H."/>
            <person name="Yu X."/>
            <person name="Zhu X."/>
            <person name="Wang Z.W."/>
            <person name="Zhao X."/>
            <person name="Zhong W.Y."/>
            <person name="Chen H."/>
            <person name="Yin W.L."/>
            <person name="Huang T."/>
            <person name="Niu S.C."/>
            <person name="Liu Z.J."/>
        </authorList>
    </citation>
    <scope>NUCLEOTIDE SEQUENCE [LARGE SCALE GENOMIC DNA]</scope>
    <source>
        <strain evidence="5">Lindl</strain>
    </source>
</reference>
<evidence type="ECO:0000313" key="5">
    <source>
        <dbReference type="EMBL" id="KAH0455566.1"/>
    </source>
</evidence>
<feature type="repeat" description="PPR" evidence="3">
    <location>
        <begin position="61"/>
        <end position="95"/>
    </location>
</feature>
<dbReference type="PROSITE" id="PS51375">
    <property type="entry name" value="PPR"/>
    <property type="match status" value="2"/>
</dbReference>
<dbReference type="PANTHER" id="PTHR47447:SF24">
    <property type="entry name" value="PENTATRICOPEPTIDE REPEAT-CONTAINING PROTEIN"/>
    <property type="match status" value="1"/>
</dbReference>
<dbReference type="NCBIfam" id="TIGR00756">
    <property type="entry name" value="PPR"/>
    <property type="match status" value="2"/>
</dbReference>
<dbReference type="InterPro" id="IPR011990">
    <property type="entry name" value="TPR-like_helical_dom_sf"/>
</dbReference>
<evidence type="ECO:0000256" key="1">
    <source>
        <dbReference type="ARBA" id="ARBA00007626"/>
    </source>
</evidence>
<dbReference type="Pfam" id="PF13812">
    <property type="entry name" value="PPR_3"/>
    <property type="match status" value="1"/>
</dbReference>
<dbReference type="Gene3D" id="1.25.40.10">
    <property type="entry name" value="Tetratricopeptide repeat domain"/>
    <property type="match status" value="1"/>
</dbReference>
<feature type="repeat" description="PPR" evidence="3">
    <location>
        <begin position="96"/>
        <end position="130"/>
    </location>
</feature>
<keyword evidence="2" id="KW-0677">Repeat</keyword>
<dbReference type="Proteomes" id="UP000775213">
    <property type="component" value="Unassembled WGS sequence"/>
</dbReference>
<keyword evidence="6" id="KW-1185">Reference proteome</keyword>
<evidence type="ECO:0000313" key="6">
    <source>
        <dbReference type="Proteomes" id="UP000775213"/>
    </source>
</evidence>
<proteinExistence type="inferred from homology"/>
<protein>
    <recommendedName>
        <fullName evidence="7">Pentatricopeptide repeat-containing protein</fullName>
    </recommendedName>
</protein>
<evidence type="ECO:0000256" key="2">
    <source>
        <dbReference type="ARBA" id="ARBA00022737"/>
    </source>
</evidence>
<gene>
    <name evidence="5" type="ORF">IEQ34_015598</name>
</gene>
<comment type="caution">
    <text evidence="5">The sequence shown here is derived from an EMBL/GenBank/DDBJ whole genome shotgun (WGS) entry which is preliminary data.</text>
</comment>
<dbReference type="PANTHER" id="PTHR47447">
    <property type="entry name" value="OS03G0856100 PROTEIN"/>
    <property type="match status" value="1"/>
</dbReference>
<name>A0AAV7GGD0_DENCH</name>
<evidence type="ECO:0000256" key="3">
    <source>
        <dbReference type="PROSITE-ProRule" id="PRU00708"/>
    </source>
</evidence>
<comment type="similarity">
    <text evidence="1">Belongs to the PPR family. P subfamily.</text>
</comment>
<organism evidence="5 6">
    <name type="scientific">Dendrobium chrysotoxum</name>
    <name type="common">Orchid</name>
    <dbReference type="NCBI Taxonomy" id="161865"/>
    <lineage>
        <taxon>Eukaryota</taxon>
        <taxon>Viridiplantae</taxon>
        <taxon>Streptophyta</taxon>
        <taxon>Embryophyta</taxon>
        <taxon>Tracheophyta</taxon>
        <taxon>Spermatophyta</taxon>
        <taxon>Magnoliopsida</taxon>
        <taxon>Liliopsida</taxon>
        <taxon>Asparagales</taxon>
        <taxon>Orchidaceae</taxon>
        <taxon>Epidendroideae</taxon>
        <taxon>Malaxideae</taxon>
        <taxon>Dendrobiinae</taxon>
        <taxon>Dendrobium</taxon>
    </lineage>
</organism>
<dbReference type="EMBL" id="JAGFBR010000014">
    <property type="protein sequence ID" value="KAH0455566.1"/>
    <property type="molecule type" value="Genomic_DNA"/>
</dbReference>
<dbReference type="InterPro" id="IPR002885">
    <property type="entry name" value="PPR_rpt"/>
</dbReference>
<evidence type="ECO:0008006" key="7">
    <source>
        <dbReference type="Google" id="ProtNLM"/>
    </source>
</evidence>